<dbReference type="InterPro" id="IPR020843">
    <property type="entry name" value="ER"/>
</dbReference>
<dbReference type="InterPro" id="IPR036291">
    <property type="entry name" value="NAD(P)-bd_dom_sf"/>
</dbReference>
<protein>
    <recommendedName>
        <fullName evidence="2">Enoyl reductase (ER) domain-containing protein</fullName>
    </recommendedName>
</protein>
<dbReference type="SUPFAM" id="SSF50129">
    <property type="entry name" value="GroES-like"/>
    <property type="match status" value="1"/>
</dbReference>
<keyword evidence="4" id="KW-1185">Reference proteome</keyword>
<evidence type="ECO:0000313" key="3">
    <source>
        <dbReference type="EMBL" id="KAK9764862.1"/>
    </source>
</evidence>
<dbReference type="SUPFAM" id="SSF51735">
    <property type="entry name" value="NAD(P)-binding Rossmann-fold domains"/>
    <property type="match status" value="1"/>
</dbReference>
<sequence>MARTIRSENPGICLQLLDLEDQCANEEPLVCARYISESFVHMIVQSSNGKGLKSIEEEISIRNSFYFIPRYTVGKEAINFGMGQASTALEDTVAPLYQPNRVLKLEIESIGLLDTLSFQSCPMMDDDIPDDMVDIEVKAVGINSRDVAVCMGIIDENEIGAECAGVVTKIGRGSSNQFHIGQRVFAVEPGCFSTFIRAHKHKVYPMPEDMTFEDAATIMTIYSTAYYSLMHIAQIKPNQTVLIHSASAGFGQAAIQICKWIGCQIYATIDNDEKADFLVLAYGLAKG</sequence>
<dbReference type="InterPro" id="IPR013154">
    <property type="entry name" value="ADH-like_N"/>
</dbReference>
<keyword evidence="1" id="KW-0808">Transferase</keyword>
<comment type="caution">
    <text evidence="3">The sequence shown here is derived from an EMBL/GenBank/DDBJ whole genome shotgun (WGS) entry which is preliminary data.</text>
</comment>
<reference evidence="3 4" key="1">
    <citation type="submission" date="2023-04" db="EMBL/GenBank/DDBJ databases">
        <title>Genome of Basidiobolus ranarum AG-B5.</title>
        <authorList>
            <person name="Stajich J.E."/>
            <person name="Carter-House D."/>
            <person name="Gryganskyi A."/>
        </authorList>
    </citation>
    <scope>NUCLEOTIDE SEQUENCE [LARGE SCALE GENOMIC DNA]</scope>
    <source>
        <strain evidence="3 4">AG-B5</strain>
    </source>
</reference>
<dbReference type="InterPro" id="IPR050444">
    <property type="entry name" value="Polyketide_Synthase"/>
</dbReference>
<dbReference type="Pfam" id="PF08240">
    <property type="entry name" value="ADH_N"/>
    <property type="match status" value="1"/>
</dbReference>
<dbReference type="PANTHER" id="PTHR45681:SF6">
    <property type="entry name" value="POLYKETIDE SYNTHASE 37"/>
    <property type="match status" value="1"/>
</dbReference>
<accession>A0ABR2WTL8</accession>
<dbReference type="Proteomes" id="UP001479436">
    <property type="component" value="Unassembled WGS sequence"/>
</dbReference>
<name>A0ABR2WTL8_9FUNG</name>
<dbReference type="PANTHER" id="PTHR45681">
    <property type="entry name" value="POLYKETIDE SYNTHASE 44-RELATED"/>
    <property type="match status" value="1"/>
</dbReference>
<proteinExistence type="predicted"/>
<dbReference type="CDD" id="cd05195">
    <property type="entry name" value="enoyl_red"/>
    <property type="match status" value="1"/>
</dbReference>
<dbReference type="SMART" id="SM00829">
    <property type="entry name" value="PKS_ER"/>
    <property type="match status" value="1"/>
</dbReference>
<evidence type="ECO:0000259" key="2">
    <source>
        <dbReference type="SMART" id="SM00829"/>
    </source>
</evidence>
<evidence type="ECO:0000256" key="1">
    <source>
        <dbReference type="ARBA" id="ARBA00022679"/>
    </source>
</evidence>
<dbReference type="EMBL" id="JASJQH010000355">
    <property type="protein sequence ID" value="KAK9764862.1"/>
    <property type="molecule type" value="Genomic_DNA"/>
</dbReference>
<gene>
    <name evidence="3" type="ORF">K7432_007300</name>
</gene>
<organism evidence="3 4">
    <name type="scientific">Basidiobolus ranarum</name>
    <dbReference type="NCBI Taxonomy" id="34480"/>
    <lineage>
        <taxon>Eukaryota</taxon>
        <taxon>Fungi</taxon>
        <taxon>Fungi incertae sedis</taxon>
        <taxon>Zoopagomycota</taxon>
        <taxon>Entomophthoromycotina</taxon>
        <taxon>Basidiobolomycetes</taxon>
        <taxon>Basidiobolales</taxon>
        <taxon>Basidiobolaceae</taxon>
        <taxon>Basidiobolus</taxon>
    </lineage>
</organism>
<evidence type="ECO:0000313" key="4">
    <source>
        <dbReference type="Proteomes" id="UP001479436"/>
    </source>
</evidence>
<dbReference type="Gene3D" id="3.90.180.10">
    <property type="entry name" value="Medium-chain alcohol dehydrogenases, catalytic domain"/>
    <property type="match status" value="1"/>
</dbReference>
<dbReference type="InterPro" id="IPR011032">
    <property type="entry name" value="GroES-like_sf"/>
</dbReference>
<feature type="domain" description="Enoyl reductase (ER)" evidence="2">
    <location>
        <begin position="111"/>
        <end position="287"/>
    </location>
</feature>